<feature type="transmembrane region" description="Helical" evidence="1">
    <location>
        <begin position="107"/>
        <end position="126"/>
    </location>
</feature>
<feature type="transmembrane region" description="Helical" evidence="1">
    <location>
        <begin position="75"/>
        <end position="95"/>
    </location>
</feature>
<reference evidence="2 3" key="1">
    <citation type="submission" date="2016-12" db="EMBL/GenBank/DDBJ databases">
        <title>Genomic comparison of strains in the 'Actinomyces naeslundii' group.</title>
        <authorList>
            <person name="Mughal S.R."/>
            <person name="Do T."/>
            <person name="Gilbert S.C."/>
            <person name="Witherden E.A."/>
            <person name="Didelot X."/>
            <person name="Beighton D."/>
        </authorList>
    </citation>
    <scope>NUCLEOTIDE SEQUENCE [LARGE SCALE GENOMIC DNA]</scope>
    <source>
        <strain evidence="2 3">WE8B-23</strain>
    </source>
</reference>
<comment type="caution">
    <text evidence="2">The sequence shown here is derived from an EMBL/GenBank/DDBJ whole genome shotgun (WGS) entry which is preliminary data.</text>
</comment>
<keyword evidence="1" id="KW-1133">Transmembrane helix</keyword>
<dbReference type="EMBL" id="MSKS01000033">
    <property type="protein sequence ID" value="OLO67947.1"/>
    <property type="molecule type" value="Genomic_DNA"/>
</dbReference>
<evidence type="ECO:0000256" key="1">
    <source>
        <dbReference type="SAM" id="Phobius"/>
    </source>
</evidence>
<name>A0A1Q8WLG4_9ACTO</name>
<proteinExistence type="predicted"/>
<accession>A0A1Q8WLG4</accession>
<dbReference type="Proteomes" id="UP000185963">
    <property type="component" value="Unassembled WGS sequence"/>
</dbReference>
<keyword evidence="1" id="KW-0472">Membrane</keyword>
<keyword evidence="1" id="KW-0812">Transmembrane</keyword>
<evidence type="ECO:0000313" key="2">
    <source>
        <dbReference type="EMBL" id="OLO67947.1"/>
    </source>
</evidence>
<dbReference type="RefSeq" id="WP_075390949.1">
    <property type="nucleotide sequence ID" value="NZ_MSKS01000033.1"/>
</dbReference>
<dbReference type="OrthoDB" id="6107348at2"/>
<feature type="transmembrane region" description="Helical" evidence="1">
    <location>
        <begin position="12"/>
        <end position="32"/>
    </location>
</feature>
<gene>
    <name evidence="2" type="ORF">BKH20_10070</name>
</gene>
<feature type="transmembrane region" description="Helical" evidence="1">
    <location>
        <begin position="44"/>
        <end position="63"/>
    </location>
</feature>
<organism evidence="2 3">
    <name type="scientific">Actinomyces oris</name>
    <dbReference type="NCBI Taxonomy" id="544580"/>
    <lineage>
        <taxon>Bacteria</taxon>
        <taxon>Bacillati</taxon>
        <taxon>Actinomycetota</taxon>
        <taxon>Actinomycetes</taxon>
        <taxon>Actinomycetales</taxon>
        <taxon>Actinomycetaceae</taxon>
        <taxon>Actinomyces</taxon>
    </lineage>
</organism>
<dbReference type="AlphaFoldDB" id="A0A1Q8WLG4"/>
<sequence length="129" mass="14467">MTIERKAGIAYSIRFTVGAVLYSVGVLVGLRWARSLEDDPWRFAVALLPMVGVVICAWAMMRLAREADEMQARKVMEALVISAAGTVITSIAYSFLEEVGAPRVSLIWVSAIWAFFFGIGMLWSTWRYR</sequence>
<protein>
    <submittedName>
        <fullName evidence="2">Uncharacterized protein</fullName>
    </submittedName>
</protein>
<evidence type="ECO:0000313" key="3">
    <source>
        <dbReference type="Proteomes" id="UP000185963"/>
    </source>
</evidence>